<organism evidence="1 2">
    <name type="scientific">Eragrostis curvula</name>
    <name type="common">weeping love grass</name>
    <dbReference type="NCBI Taxonomy" id="38414"/>
    <lineage>
        <taxon>Eukaryota</taxon>
        <taxon>Viridiplantae</taxon>
        <taxon>Streptophyta</taxon>
        <taxon>Embryophyta</taxon>
        <taxon>Tracheophyta</taxon>
        <taxon>Spermatophyta</taxon>
        <taxon>Magnoliopsida</taxon>
        <taxon>Liliopsida</taxon>
        <taxon>Poales</taxon>
        <taxon>Poaceae</taxon>
        <taxon>PACMAD clade</taxon>
        <taxon>Chloridoideae</taxon>
        <taxon>Eragrostideae</taxon>
        <taxon>Eragrostidinae</taxon>
        <taxon>Eragrostis</taxon>
    </lineage>
</organism>
<accession>A0A5J9V362</accession>
<evidence type="ECO:0000313" key="2">
    <source>
        <dbReference type="Proteomes" id="UP000324897"/>
    </source>
</evidence>
<name>A0A5J9V362_9POAL</name>
<dbReference type="SUPFAM" id="SSF81383">
    <property type="entry name" value="F-box domain"/>
    <property type="match status" value="1"/>
</dbReference>
<dbReference type="AlphaFoldDB" id="A0A5J9V362"/>
<reference evidence="1 2" key="1">
    <citation type="journal article" date="2019" name="Sci. Rep.">
        <title>A high-quality genome of Eragrostis curvula grass provides insights into Poaceae evolution and supports new strategies to enhance forage quality.</title>
        <authorList>
            <person name="Carballo J."/>
            <person name="Santos B.A.C.M."/>
            <person name="Zappacosta D."/>
            <person name="Garbus I."/>
            <person name="Selva J.P."/>
            <person name="Gallo C.A."/>
            <person name="Diaz A."/>
            <person name="Albertini E."/>
            <person name="Caccamo M."/>
            <person name="Echenique V."/>
        </authorList>
    </citation>
    <scope>NUCLEOTIDE SEQUENCE [LARGE SCALE GENOMIC DNA]</scope>
    <source>
        <strain evidence="2">cv. Victoria</strain>
        <tissue evidence="1">Leaf</tissue>
    </source>
</reference>
<dbReference type="OrthoDB" id="679977at2759"/>
<dbReference type="EMBL" id="RWGY01000011">
    <property type="protein sequence ID" value="TVU29827.1"/>
    <property type="molecule type" value="Genomic_DNA"/>
</dbReference>
<feature type="non-terminal residue" evidence="1">
    <location>
        <position position="452"/>
    </location>
</feature>
<protein>
    <recommendedName>
        <fullName evidence="3">F-box domain-containing protein</fullName>
    </recommendedName>
</protein>
<dbReference type="PANTHER" id="PTHR31264:SF3">
    <property type="entry name" value="OS07G0554100 PROTEIN"/>
    <property type="match status" value="1"/>
</dbReference>
<dbReference type="Proteomes" id="UP000324897">
    <property type="component" value="Chromosome 1"/>
</dbReference>
<feature type="non-terminal residue" evidence="1">
    <location>
        <position position="1"/>
    </location>
</feature>
<proteinExistence type="predicted"/>
<gene>
    <name evidence="1" type="ORF">EJB05_21414</name>
</gene>
<dbReference type="InterPro" id="IPR036047">
    <property type="entry name" value="F-box-like_dom_sf"/>
</dbReference>
<dbReference type="PANTHER" id="PTHR31264">
    <property type="entry name" value="OS07G0554500 PROTEIN-RELATED"/>
    <property type="match status" value="1"/>
</dbReference>
<comment type="caution">
    <text evidence="1">The sequence shown here is derived from an EMBL/GenBank/DDBJ whole genome shotgun (WGS) entry which is preliminary data.</text>
</comment>
<evidence type="ECO:0000313" key="1">
    <source>
        <dbReference type="EMBL" id="TVU29827.1"/>
    </source>
</evidence>
<sequence>MEPVLHGPEARAARAFADHLLEEILVCIGAPTDLARASTACKAFRRLITDTAFLRRYRALHPPMLLGCIEKLYPADILHPEGPPRNAPDVLPPRPGAHRNAPVAGAFASAADFSFDHIPRSGRADWAPRDARVVLMCSDLDGGVVSPELAVFDPLTREYAMLPPIPDDLLDSVRVQVQGEYACFFNAFFDPSWGNEDAQFRVLCWMDCFFMAAVFVYSSVSGSWSHGTSIFYAALGLNVQPEDHPIMCQHYSYAYGCLYWDAGISNKMIKLDINSMESTTVSLPADHEDRSILFVEAGEGRIGMFSIVHENPQPLRYSIRPNESENADESSVETTIPLPCEYDMYNFDPVASAAHGYIFLLGHRKGLTPAFFSLEIKTMKVERVCMSNLEADYKIPYFGFPPFMSPRRIRNGSSRVQDCGLYRTMPLMWSSVWTMVMRFHVALILDFSGCPV</sequence>
<evidence type="ECO:0008006" key="3">
    <source>
        <dbReference type="Google" id="ProtNLM"/>
    </source>
</evidence>
<dbReference type="Gramene" id="TVU29827">
    <property type="protein sequence ID" value="TVU29827"/>
    <property type="gene ID" value="EJB05_21414"/>
</dbReference>
<keyword evidence="2" id="KW-1185">Reference proteome</keyword>